<proteinExistence type="predicted"/>
<dbReference type="Proteomes" id="UP000499080">
    <property type="component" value="Unassembled WGS sequence"/>
</dbReference>
<organism evidence="1 2">
    <name type="scientific">Araneus ventricosus</name>
    <name type="common">Orbweaver spider</name>
    <name type="synonym">Epeira ventricosa</name>
    <dbReference type="NCBI Taxonomy" id="182803"/>
    <lineage>
        <taxon>Eukaryota</taxon>
        <taxon>Metazoa</taxon>
        <taxon>Ecdysozoa</taxon>
        <taxon>Arthropoda</taxon>
        <taxon>Chelicerata</taxon>
        <taxon>Arachnida</taxon>
        <taxon>Araneae</taxon>
        <taxon>Araneomorphae</taxon>
        <taxon>Entelegynae</taxon>
        <taxon>Araneoidea</taxon>
        <taxon>Araneidae</taxon>
        <taxon>Araneus</taxon>
    </lineage>
</organism>
<evidence type="ECO:0000313" key="1">
    <source>
        <dbReference type="EMBL" id="GBM23381.1"/>
    </source>
</evidence>
<dbReference type="AlphaFoldDB" id="A0A4Y2E391"/>
<protein>
    <submittedName>
        <fullName evidence="1">Uncharacterized protein</fullName>
    </submittedName>
</protein>
<sequence length="97" mass="11140">MIVSSFLLMSHPLKPHRVEPAWQVQIRLFHFPLHFQEDSISVSHSLLSLPKARHSPSDRSTIFEDHSSLSYQFEAPQFRWIFHGDSSAILRNSGSLG</sequence>
<name>A0A4Y2E391_ARAVE</name>
<gene>
    <name evidence="1" type="ORF">AVEN_140439_1</name>
</gene>
<reference evidence="1 2" key="1">
    <citation type="journal article" date="2019" name="Sci. Rep.">
        <title>Orb-weaving spider Araneus ventricosus genome elucidates the spidroin gene catalogue.</title>
        <authorList>
            <person name="Kono N."/>
            <person name="Nakamura H."/>
            <person name="Ohtoshi R."/>
            <person name="Moran D.A.P."/>
            <person name="Shinohara A."/>
            <person name="Yoshida Y."/>
            <person name="Fujiwara M."/>
            <person name="Mori M."/>
            <person name="Tomita M."/>
            <person name="Arakawa K."/>
        </authorList>
    </citation>
    <scope>NUCLEOTIDE SEQUENCE [LARGE SCALE GENOMIC DNA]</scope>
</reference>
<comment type="caution">
    <text evidence="1">The sequence shown here is derived from an EMBL/GenBank/DDBJ whole genome shotgun (WGS) entry which is preliminary data.</text>
</comment>
<evidence type="ECO:0000313" key="2">
    <source>
        <dbReference type="Proteomes" id="UP000499080"/>
    </source>
</evidence>
<accession>A0A4Y2E391</accession>
<dbReference type="EMBL" id="BGPR01091463">
    <property type="protein sequence ID" value="GBM23381.1"/>
    <property type="molecule type" value="Genomic_DNA"/>
</dbReference>
<keyword evidence="2" id="KW-1185">Reference proteome</keyword>